<sequence length="273" mass="28498">MNVSVRPPAVAGIFYPAIADALARVIDGLLAGAAGGDVLATHAPKALIVPHAGYVYSGEMAAKAFACLLPFAGRIRRVVLLGPTHRVPVRGLAAPTAMVSAFATPLGEVPLNTRALDAVADLPQVTHSDAVHAWEHSLEVQLPFLQTVLGRFELVPLVVGESDAEAVADVLDQLWGGEETLIVISSDLSHYHAYDKACRIDSATLARMLALATDIRNVEACGATPVNGLLLAAQRHGLTARALGLCNSGDTAGDRSRVVGYTALALSAAIHER</sequence>
<organism evidence="3 4">
    <name type="scientific">Rhodocyclus tenuis</name>
    <name type="common">Rhodospirillum tenue</name>
    <dbReference type="NCBI Taxonomy" id="1066"/>
    <lineage>
        <taxon>Bacteria</taxon>
        <taxon>Pseudomonadati</taxon>
        <taxon>Pseudomonadota</taxon>
        <taxon>Betaproteobacteria</taxon>
        <taxon>Rhodocyclales</taxon>
        <taxon>Rhodocyclaceae</taxon>
        <taxon>Rhodocyclus</taxon>
    </lineage>
</organism>
<comment type="caution">
    <text evidence="3">The sequence shown here is derived from an EMBL/GenBank/DDBJ whole genome shotgun (WGS) entry which is preliminary data.</text>
</comment>
<dbReference type="InterPro" id="IPR002737">
    <property type="entry name" value="MEMO1_fam"/>
</dbReference>
<evidence type="ECO:0000313" key="4">
    <source>
        <dbReference type="Proteomes" id="UP000587070"/>
    </source>
</evidence>
<evidence type="ECO:0000256" key="1">
    <source>
        <dbReference type="ARBA" id="ARBA00006315"/>
    </source>
</evidence>
<dbReference type="PANTHER" id="PTHR11060:SF0">
    <property type="entry name" value="PROTEIN MEMO1"/>
    <property type="match status" value="1"/>
</dbReference>
<comment type="similarity">
    <text evidence="1 2">Belongs to the MEMO1 family.</text>
</comment>
<evidence type="ECO:0000256" key="2">
    <source>
        <dbReference type="HAMAP-Rule" id="MF_00055"/>
    </source>
</evidence>
<dbReference type="Pfam" id="PF01875">
    <property type="entry name" value="Memo"/>
    <property type="match status" value="1"/>
</dbReference>
<reference evidence="3 4" key="1">
    <citation type="submission" date="2020-08" db="EMBL/GenBank/DDBJ databases">
        <title>Genome sequencing of Purple Non-Sulfur Bacteria from various extreme environments.</title>
        <authorList>
            <person name="Mayer M."/>
        </authorList>
    </citation>
    <scope>NUCLEOTIDE SEQUENCE [LARGE SCALE GENOMIC DNA]</scope>
    <source>
        <strain evidence="3 4">2761</strain>
    </source>
</reference>
<evidence type="ECO:0000313" key="3">
    <source>
        <dbReference type="EMBL" id="MBB4247831.1"/>
    </source>
</evidence>
<dbReference type="AlphaFoldDB" id="A0A840G8R4"/>
<proteinExistence type="inferred from homology"/>
<gene>
    <name evidence="3" type="ORF">GGD90_002216</name>
</gene>
<accession>A0A840G8R4</accession>
<dbReference type="Proteomes" id="UP000587070">
    <property type="component" value="Unassembled WGS sequence"/>
</dbReference>
<dbReference type="Gene3D" id="3.40.830.10">
    <property type="entry name" value="LigB-like"/>
    <property type="match status" value="1"/>
</dbReference>
<name>A0A840G8R4_RHOTE</name>
<dbReference type="NCBIfam" id="TIGR04336">
    <property type="entry name" value="AmmeMemoSam_B"/>
    <property type="match status" value="1"/>
</dbReference>
<dbReference type="EMBL" id="JACIGE010000007">
    <property type="protein sequence ID" value="MBB4247831.1"/>
    <property type="molecule type" value="Genomic_DNA"/>
</dbReference>
<dbReference type="OrthoDB" id="9782820at2"/>
<dbReference type="CDD" id="cd07361">
    <property type="entry name" value="MEMO_like"/>
    <property type="match status" value="1"/>
</dbReference>
<dbReference type="RefSeq" id="WP_153116793.1">
    <property type="nucleotide sequence ID" value="NZ_JACIGE010000007.1"/>
</dbReference>
<keyword evidence="4" id="KW-1185">Reference proteome</keyword>
<dbReference type="PANTHER" id="PTHR11060">
    <property type="entry name" value="PROTEIN MEMO1"/>
    <property type="match status" value="1"/>
</dbReference>
<protein>
    <recommendedName>
        <fullName evidence="2">MEMO1 family protein GGD90_002216</fullName>
    </recommendedName>
</protein>
<dbReference type="HAMAP" id="MF_00055">
    <property type="entry name" value="MEMO1"/>
    <property type="match status" value="1"/>
</dbReference>